<evidence type="ECO:0000256" key="7">
    <source>
        <dbReference type="HAMAP-Rule" id="MF_00210"/>
    </source>
</evidence>
<feature type="domain" description="Enolpyruvate transferase" evidence="8">
    <location>
        <begin position="21"/>
        <end position="427"/>
    </location>
</feature>
<feature type="binding site" evidence="7">
    <location>
        <position position="28"/>
    </location>
    <ligand>
        <name>3-phosphoshikimate</name>
        <dbReference type="ChEBI" id="CHEBI:145989"/>
    </ligand>
</feature>
<evidence type="ECO:0000256" key="6">
    <source>
        <dbReference type="ARBA" id="ARBA00044633"/>
    </source>
</evidence>
<dbReference type="InterPro" id="IPR036968">
    <property type="entry name" value="Enolpyruvate_Tfrase_sf"/>
</dbReference>
<dbReference type="EMBL" id="JACOOZ010000002">
    <property type="protein sequence ID" value="MBC5666880.1"/>
    <property type="molecule type" value="Genomic_DNA"/>
</dbReference>
<comment type="function">
    <text evidence="7">Catalyzes the transfer of the enolpyruvyl moiety of phosphoenolpyruvate (PEP) to the 5-hydroxyl of shikimate-3-phosphate (S3P) to produce enolpyruvyl shikimate-3-phosphate and inorganic phosphate.</text>
</comment>
<dbReference type="InterPro" id="IPR013792">
    <property type="entry name" value="RNA3'P_cycl/enolpyr_Trfase_a/b"/>
</dbReference>
<evidence type="ECO:0000256" key="2">
    <source>
        <dbReference type="ARBA" id="ARBA00009948"/>
    </source>
</evidence>
<keyword evidence="5 7" id="KW-0057">Aromatic amino acid biosynthesis</keyword>
<dbReference type="GO" id="GO:0003866">
    <property type="term" value="F:3-phosphoshikimate 1-carboxyvinyltransferase activity"/>
    <property type="evidence" value="ECO:0007669"/>
    <property type="project" value="UniProtKB-EC"/>
</dbReference>
<dbReference type="NCBIfam" id="TIGR01356">
    <property type="entry name" value="aroA"/>
    <property type="match status" value="1"/>
</dbReference>
<name>A0ABR7F226_9FIRM</name>
<dbReference type="EC" id="2.5.1.19" evidence="7"/>
<dbReference type="Pfam" id="PF00275">
    <property type="entry name" value="EPSP_synthase"/>
    <property type="match status" value="1"/>
</dbReference>
<feature type="binding site" evidence="7">
    <location>
        <position position="33"/>
    </location>
    <ligand>
        <name>3-phosphoshikimate</name>
        <dbReference type="ChEBI" id="CHEBI:145989"/>
    </ligand>
</feature>
<feature type="binding site" evidence="7">
    <location>
        <position position="344"/>
    </location>
    <ligand>
        <name>3-phosphoshikimate</name>
        <dbReference type="ChEBI" id="CHEBI:145989"/>
    </ligand>
</feature>
<dbReference type="PANTHER" id="PTHR21090">
    <property type="entry name" value="AROM/DEHYDROQUINATE SYNTHASE"/>
    <property type="match status" value="1"/>
</dbReference>
<keyword evidence="10" id="KW-1185">Reference proteome</keyword>
<proteinExistence type="inferred from homology"/>
<evidence type="ECO:0000256" key="1">
    <source>
        <dbReference type="ARBA" id="ARBA00004811"/>
    </source>
</evidence>
<dbReference type="Proteomes" id="UP000597877">
    <property type="component" value="Unassembled WGS sequence"/>
</dbReference>
<comment type="subunit">
    <text evidence="7">Monomer.</text>
</comment>
<comment type="catalytic activity">
    <reaction evidence="6">
        <text>3-phosphoshikimate + phosphoenolpyruvate = 5-O-(1-carboxyvinyl)-3-phosphoshikimate + phosphate</text>
        <dbReference type="Rhea" id="RHEA:21256"/>
        <dbReference type="ChEBI" id="CHEBI:43474"/>
        <dbReference type="ChEBI" id="CHEBI:57701"/>
        <dbReference type="ChEBI" id="CHEBI:58702"/>
        <dbReference type="ChEBI" id="CHEBI:145989"/>
        <dbReference type="EC" id="2.5.1.19"/>
    </reaction>
    <physiologicalReaction direction="left-to-right" evidence="6">
        <dbReference type="Rhea" id="RHEA:21257"/>
    </physiologicalReaction>
</comment>
<keyword evidence="7" id="KW-0963">Cytoplasm</keyword>
<evidence type="ECO:0000313" key="10">
    <source>
        <dbReference type="Proteomes" id="UP000597877"/>
    </source>
</evidence>
<comment type="pathway">
    <text evidence="1 7">Metabolic intermediate biosynthesis; chorismate biosynthesis; chorismate from D-erythrose 4-phosphate and phosphoenolpyruvate: step 6/7.</text>
</comment>
<feature type="binding site" evidence="7">
    <location>
        <position position="317"/>
    </location>
    <ligand>
        <name>3-phosphoshikimate</name>
        <dbReference type="ChEBI" id="CHEBI:145989"/>
    </ligand>
</feature>
<evidence type="ECO:0000256" key="4">
    <source>
        <dbReference type="ARBA" id="ARBA00022679"/>
    </source>
</evidence>
<evidence type="ECO:0000256" key="3">
    <source>
        <dbReference type="ARBA" id="ARBA00022605"/>
    </source>
</evidence>
<reference evidence="9 10" key="1">
    <citation type="submission" date="2020-08" db="EMBL/GenBank/DDBJ databases">
        <title>Genome public.</title>
        <authorList>
            <person name="Liu C."/>
            <person name="Sun Q."/>
        </authorList>
    </citation>
    <scope>NUCLEOTIDE SEQUENCE [LARGE SCALE GENOMIC DNA]</scope>
    <source>
        <strain evidence="9 10">BX4</strain>
    </source>
</reference>
<dbReference type="CDD" id="cd01556">
    <property type="entry name" value="EPSP_synthase"/>
    <property type="match status" value="1"/>
</dbReference>
<keyword evidence="4 7" id="KW-0808">Transferase</keyword>
<dbReference type="InterPro" id="IPR006264">
    <property type="entry name" value="EPSP_synthase"/>
</dbReference>
<feature type="binding site" evidence="7">
    <location>
        <position position="177"/>
    </location>
    <ligand>
        <name>phosphoenolpyruvate</name>
        <dbReference type="ChEBI" id="CHEBI:58702"/>
    </ligand>
</feature>
<dbReference type="PANTHER" id="PTHR21090:SF5">
    <property type="entry name" value="PENTAFUNCTIONAL AROM POLYPEPTIDE"/>
    <property type="match status" value="1"/>
</dbReference>
<comment type="caution">
    <text evidence="7">Lacks conserved residue(s) required for the propagation of feature annotation.</text>
</comment>
<feature type="binding site" evidence="7">
    <location>
        <position position="175"/>
    </location>
    <ligand>
        <name>3-phosphoshikimate</name>
        <dbReference type="ChEBI" id="CHEBI:145989"/>
    </ligand>
</feature>
<evidence type="ECO:0000259" key="8">
    <source>
        <dbReference type="Pfam" id="PF00275"/>
    </source>
</evidence>
<feature type="binding site" evidence="7">
    <location>
        <position position="418"/>
    </location>
    <ligand>
        <name>phosphoenolpyruvate</name>
        <dbReference type="ChEBI" id="CHEBI:58702"/>
    </ligand>
</feature>
<feature type="binding site" evidence="7">
    <location>
        <position position="101"/>
    </location>
    <ligand>
        <name>phosphoenolpyruvate</name>
        <dbReference type="ChEBI" id="CHEBI:58702"/>
    </ligand>
</feature>
<dbReference type="HAMAP" id="MF_00210">
    <property type="entry name" value="EPSP_synth"/>
    <property type="match status" value="1"/>
</dbReference>
<dbReference type="InterPro" id="IPR001986">
    <property type="entry name" value="Enolpyruvate_Tfrase_dom"/>
</dbReference>
<comment type="similarity">
    <text evidence="2 7">Belongs to the EPSP synthase family.</text>
</comment>
<feature type="binding site" evidence="7">
    <location>
        <position position="29"/>
    </location>
    <ligand>
        <name>3-phosphoshikimate</name>
        <dbReference type="ChEBI" id="CHEBI:145989"/>
    </ligand>
</feature>
<dbReference type="SUPFAM" id="SSF55205">
    <property type="entry name" value="EPT/RTPC-like"/>
    <property type="match status" value="1"/>
</dbReference>
<comment type="caution">
    <text evidence="9">The sequence shown here is derived from an EMBL/GenBank/DDBJ whole genome shotgun (WGS) entry which is preliminary data.</text>
</comment>
<comment type="subcellular location">
    <subcellularLocation>
        <location evidence="7">Cytoplasm</location>
    </subcellularLocation>
</comment>
<sequence length="432" mass="47660">MGENQLDTYKVKRIKDKRNIDVVVPGSKSITNRALMLAALSQGKCRLKGVLFSDDSRAFLDCLVSLGFDVNINESEKQVIIQGENGNIPNKNACINVRSAGTAARFMTVLLAVAGGNYTLNSSEQMKKRPMEELINVLRQCGVTINCLEKEGHFPFEIHSKGIKNTKVEIDTTKSSQYASGLMMAGVINGLTVTLTGSRTKGAYIKITENLMRQFGIKYLRTDDTYVIENVGFSCSDYYIEPDMSAACYFYAMAAILKTKARVYQIHLDSMQGDVKFLKVLENLGCIVAESEEGVIIDGSQIKEYSGIDIDMSDFSDQALTMAVVAAFASTPTVIRNIGHIRGQESDRVAVIANELKKIGCDTEIIEVNGRTDVKIVPGKLHGAEIETYDDHRVAMSFSLIGLLVEGIVIKNPLCCKKTFENYFEVLDEITK</sequence>
<feature type="binding site" evidence="7">
    <location>
        <position position="28"/>
    </location>
    <ligand>
        <name>phosphoenolpyruvate</name>
        <dbReference type="ChEBI" id="CHEBI:58702"/>
    </ligand>
</feature>
<feature type="binding site" evidence="7">
    <location>
        <position position="393"/>
    </location>
    <ligand>
        <name>phosphoenolpyruvate</name>
        <dbReference type="ChEBI" id="CHEBI:58702"/>
    </ligand>
</feature>
<evidence type="ECO:0000313" key="9">
    <source>
        <dbReference type="EMBL" id="MBC5666880.1"/>
    </source>
</evidence>
<dbReference type="PIRSF" id="PIRSF000505">
    <property type="entry name" value="EPSPS"/>
    <property type="match status" value="1"/>
</dbReference>
<dbReference type="Gene3D" id="3.65.10.10">
    <property type="entry name" value="Enolpyruvate transferase domain"/>
    <property type="match status" value="2"/>
</dbReference>
<gene>
    <name evidence="7 9" type="primary">aroA</name>
    <name evidence="9" type="ORF">H8S00_02580</name>
</gene>
<accession>A0ABR7F226</accession>
<feature type="binding site" evidence="7">
    <location>
        <position position="176"/>
    </location>
    <ligand>
        <name>3-phosphoshikimate</name>
        <dbReference type="ChEBI" id="CHEBI:145989"/>
    </ligand>
</feature>
<feature type="binding site" evidence="7">
    <location>
        <position position="348"/>
    </location>
    <ligand>
        <name>phosphoenolpyruvate</name>
        <dbReference type="ChEBI" id="CHEBI:58702"/>
    </ligand>
</feature>
<keyword evidence="3 7" id="KW-0028">Amino-acid biosynthesis</keyword>
<feature type="active site" description="Proton acceptor" evidence="7">
    <location>
        <position position="317"/>
    </location>
</feature>
<protein>
    <recommendedName>
        <fullName evidence="7">3-phosphoshikimate 1-carboxyvinyltransferase</fullName>
        <ecNumber evidence="7">2.5.1.19</ecNumber>
    </recommendedName>
    <alternativeName>
        <fullName evidence="7">5-enolpyruvylshikimate-3-phosphate synthase</fullName>
        <shortName evidence="7">EPSP synthase</shortName>
        <shortName evidence="7">EPSPS</shortName>
    </alternativeName>
</protein>
<feature type="binding site" evidence="7">
    <location>
        <position position="129"/>
    </location>
    <ligand>
        <name>phosphoenolpyruvate</name>
        <dbReference type="ChEBI" id="CHEBI:58702"/>
    </ligand>
</feature>
<organism evidence="9 10">
    <name type="scientific">Eubacterium segne</name>
    <dbReference type="NCBI Taxonomy" id="2763045"/>
    <lineage>
        <taxon>Bacteria</taxon>
        <taxon>Bacillati</taxon>
        <taxon>Bacillota</taxon>
        <taxon>Clostridia</taxon>
        <taxon>Eubacteriales</taxon>
        <taxon>Eubacteriaceae</taxon>
        <taxon>Eubacterium</taxon>
    </lineage>
</organism>
<feature type="binding site" evidence="7">
    <location>
        <position position="177"/>
    </location>
    <ligand>
        <name>3-phosphoshikimate</name>
        <dbReference type="ChEBI" id="CHEBI:145989"/>
    </ligand>
</feature>
<evidence type="ECO:0000256" key="5">
    <source>
        <dbReference type="ARBA" id="ARBA00023141"/>
    </source>
</evidence>